<evidence type="ECO:0000313" key="3">
    <source>
        <dbReference type="Proteomes" id="UP000838756"/>
    </source>
</evidence>
<protein>
    <submittedName>
        <fullName evidence="2">Jg15604 protein</fullName>
    </submittedName>
</protein>
<feature type="region of interest" description="Disordered" evidence="1">
    <location>
        <begin position="1"/>
        <end position="71"/>
    </location>
</feature>
<reference evidence="2" key="1">
    <citation type="submission" date="2022-03" db="EMBL/GenBank/DDBJ databases">
        <authorList>
            <person name="Lindestad O."/>
        </authorList>
    </citation>
    <scope>NUCLEOTIDE SEQUENCE</scope>
</reference>
<sequence length="71" mass="8238">MKGKRDQVTWWLRGEEPSAAAARARRRAHAKGLPPADSDQRQQDRRGQRSSLKTRSWKNQMGGLHRYDLKP</sequence>
<dbReference type="EMBL" id="CAKXAJ010025576">
    <property type="protein sequence ID" value="CAH2241407.1"/>
    <property type="molecule type" value="Genomic_DNA"/>
</dbReference>
<name>A0A8S4RVF5_9NEOP</name>
<dbReference type="AlphaFoldDB" id="A0A8S4RVF5"/>
<keyword evidence="3" id="KW-1185">Reference proteome</keyword>
<proteinExistence type="predicted"/>
<accession>A0A8S4RVF5</accession>
<gene>
    <name evidence="2" type="primary">jg15604</name>
    <name evidence="2" type="ORF">PAEG_LOCUS17844</name>
</gene>
<comment type="caution">
    <text evidence="2">The sequence shown here is derived from an EMBL/GenBank/DDBJ whole genome shotgun (WGS) entry which is preliminary data.</text>
</comment>
<organism evidence="2 3">
    <name type="scientific">Pararge aegeria aegeria</name>
    <dbReference type="NCBI Taxonomy" id="348720"/>
    <lineage>
        <taxon>Eukaryota</taxon>
        <taxon>Metazoa</taxon>
        <taxon>Ecdysozoa</taxon>
        <taxon>Arthropoda</taxon>
        <taxon>Hexapoda</taxon>
        <taxon>Insecta</taxon>
        <taxon>Pterygota</taxon>
        <taxon>Neoptera</taxon>
        <taxon>Endopterygota</taxon>
        <taxon>Lepidoptera</taxon>
        <taxon>Glossata</taxon>
        <taxon>Ditrysia</taxon>
        <taxon>Papilionoidea</taxon>
        <taxon>Nymphalidae</taxon>
        <taxon>Satyrinae</taxon>
        <taxon>Satyrini</taxon>
        <taxon>Parargina</taxon>
        <taxon>Pararge</taxon>
    </lineage>
</organism>
<dbReference type="Proteomes" id="UP000838756">
    <property type="component" value="Unassembled WGS sequence"/>
</dbReference>
<evidence type="ECO:0000313" key="2">
    <source>
        <dbReference type="EMBL" id="CAH2241407.1"/>
    </source>
</evidence>
<feature type="compositionally biased region" description="Basic and acidic residues" evidence="1">
    <location>
        <begin position="38"/>
        <end position="47"/>
    </location>
</feature>
<evidence type="ECO:0000256" key="1">
    <source>
        <dbReference type="SAM" id="MobiDB-lite"/>
    </source>
</evidence>